<organism evidence="4">
    <name type="scientific">Pelagomonas calceolata</name>
    <dbReference type="NCBI Taxonomy" id="35677"/>
    <lineage>
        <taxon>Eukaryota</taxon>
        <taxon>Sar</taxon>
        <taxon>Stramenopiles</taxon>
        <taxon>Ochrophyta</taxon>
        <taxon>Pelagophyceae</taxon>
        <taxon>Pelagomonadales</taxon>
        <taxon>Pelagomonadaceae</taxon>
        <taxon>Pelagomonas</taxon>
    </lineage>
</organism>
<evidence type="ECO:0000313" key="5">
    <source>
        <dbReference type="EMBL" id="CAH0368025.1"/>
    </source>
</evidence>
<dbReference type="Proteomes" id="UP000789595">
    <property type="component" value="Unassembled WGS sequence"/>
</dbReference>
<dbReference type="Gene3D" id="3.80.10.10">
    <property type="entry name" value="Ribonuclease Inhibitor"/>
    <property type="match status" value="2"/>
</dbReference>
<proteinExistence type="predicted"/>
<dbReference type="EMBL" id="HBIW01009004">
    <property type="protein sequence ID" value="CAE0692229.1"/>
    <property type="molecule type" value="Transcribed_RNA"/>
</dbReference>
<protein>
    <submittedName>
        <fullName evidence="4">Uncharacterized protein</fullName>
    </submittedName>
</protein>
<gene>
    <name evidence="4" type="ORF">PCAL00307_LOCUS7665</name>
    <name evidence="5" type="ORF">PECAL_2P10730</name>
</gene>
<sequence>MSAWGAQKRSIDDLVEGVESGRLACVVVLAGRVFDDAAAVKLATAMRSPTAKLKELRCSGHSISAVGAAALGRAAGASTTLEILDAGDATLGDDGAQALALCFRCPSFKQLHLEAKGIGDAGVVSLAAALSEGLDRLDLARNDVGEPGIVALGKALQARERPLRHLDVSGCLQARRVPVLAANVVSLRCADLAPGAFDCIDFAPGRKLFRLDVSNCGLDAASIKAIAEKASSLVELRYANNEEAGDAGAEAVAASDAPLDVIDASGTGISSRGAIALIGGGAASIFINDNAFGDDGVTAIAECIEAPFLADVDLRKPPPDESNLRTLGISKTGMTDTGAIALAAALARSAVETVEVGGNKIGDAGARALRAAEADRAARPAPGLDVAMLDDRRPQNN</sequence>
<evidence type="ECO:0000256" key="3">
    <source>
        <dbReference type="ARBA" id="ARBA00022737"/>
    </source>
</evidence>
<dbReference type="InterPro" id="IPR027038">
    <property type="entry name" value="RanGap"/>
</dbReference>
<reference evidence="5" key="2">
    <citation type="submission" date="2021-11" db="EMBL/GenBank/DDBJ databases">
        <authorList>
            <consortium name="Genoscope - CEA"/>
            <person name="William W."/>
        </authorList>
    </citation>
    <scope>NUCLEOTIDE SEQUENCE</scope>
</reference>
<evidence type="ECO:0000313" key="4">
    <source>
        <dbReference type="EMBL" id="CAE0692229.1"/>
    </source>
</evidence>
<dbReference type="GO" id="GO:0005829">
    <property type="term" value="C:cytosol"/>
    <property type="evidence" value="ECO:0007669"/>
    <property type="project" value="TreeGrafter"/>
</dbReference>
<dbReference type="PANTHER" id="PTHR24113">
    <property type="entry name" value="RAN GTPASE-ACTIVATING PROTEIN 1"/>
    <property type="match status" value="1"/>
</dbReference>
<dbReference type="PANTHER" id="PTHR24113:SF12">
    <property type="entry name" value="RAN GTPASE-ACTIVATING PROTEIN 1"/>
    <property type="match status" value="1"/>
</dbReference>
<keyword evidence="2" id="KW-0433">Leucine-rich repeat</keyword>
<dbReference type="EMBL" id="CAKKNE010000002">
    <property type="protein sequence ID" value="CAH0368025.1"/>
    <property type="molecule type" value="Genomic_DNA"/>
</dbReference>
<accession>A0A7S3ZS75</accession>
<dbReference type="GO" id="GO:0031267">
    <property type="term" value="F:small GTPase binding"/>
    <property type="evidence" value="ECO:0007669"/>
    <property type="project" value="TreeGrafter"/>
</dbReference>
<dbReference type="GO" id="GO:0048471">
    <property type="term" value="C:perinuclear region of cytoplasm"/>
    <property type="evidence" value="ECO:0007669"/>
    <property type="project" value="TreeGrafter"/>
</dbReference>
<dbReference type="OrthoDB" id="188902at2759"/>
<dbReference type="SMART" id="SM00368">
    <property type="entry name" value="LRR_RI"/>
    <property type="match status" value="7"/>
</dbReference>
<dbReference type="SUPFAM" id="SSF52047">
    <property type="entry name" value="RNI-like"/>
    <property type="match status" value="2"/>
</dbReference>
<evidence type="ECO:0000256" key="1">
    <source>
        <dbReference type="ARBA" id="ARBA00022468"/>
    </source>
</evidence>
<dbReference type="Pfam" id="PF13516">
    <property type="entry name" value="LRR_6"/>
    <property type="match status" value="4"/>
</dbReference>
<keyword evidence="6" id="KW-1185">Reference proteome</keyword>
<dbReference type="AlphaFoldDB" id="A0A7S3ZS75"/>
<keyword evidence="3" id="KW-0677">Repeat</keyword>
<evidence type="ECO:0000256" key="2">
    <source>
        <dbReference type="ARBA" id="ARBA00022614"/>
    </source>
</evidence>
<evidence type="ECO:0000313" key="6">
    <source>
        <dbReference type="Proteomes" id="UP000789595"/>
    </source>
</evidence>
<dbReference type="GO" id="GO:0005096">
    <property type="term" value="F:GTPase activator activity"/>
    <property type="evidence" value="ECO:0007669"/>
    <property type="project" value="UniProtKB-KW"/>
</dbReference>
<dbReference type="GO" id="GO:0006913">
    <property type="term" value="P:nucleocytoplasmic transport"/>
    <property type="evidence" value="ECO:0007669"/>
    <property type="project" value="TreeGrafter"/>
</dbReference>
<keyword evidence="1" id="KW-0343">GTPase activation</keyword>
<dbReference type="InterPro" id="IPR032675">
    <property type="entry name" value="LRR_dom_sf"/>
</dbReference>
<name>A0A7S3ZS75_9STRA</name>
<dbReference type="InterPro" id="IPR001611">
    <property type="entry name" value="Leu-rich_rpt"/>
</dbReference>
<dbReference type="GO" id="GO:0005634">
    <property type="term" value="C:nucleus"/>
    <property type="evidence" value="ECO:0007669"/>
    <property type="project" value="TreeGrafter"/>
</dbReference>
<reference evidence="4" key="1">
    <citation type="submission" date="2021-01" db="EMBL/GenBank/DDBJ databases">
        <authorList>
            <person name="Corre E."/>
            <person name="Pelletier E."/>
            <person name="Niang G."/>
            <person name="Scheremetjew M."/>
            <person name="Finn R."/>
            <person name="Kale V."/>
            <person name="Holt S."/>
            <person name="Cochrane G."/>
            <person name="Meng A."/>
            <person name="Brown T."/>
            <person name="Cohen L."/>
        </authorList>
    </citation>
    <scope>NUCLEOTIDE SEQUENCE</scope>
    <source>
        <strain evidence="4">CCMP1756</strain>
    </source>
</reference>